<dbReference type="InterPro" id="IPR050628">
    <property type="entry name" value="SNF2_RAD54_helicase_TF"/>
</dbReference>
<protein>
    <recommendedName>
        <fullName evidence="4">Helicase C-terminal domain-containing protein</fullName>
    </recommendedName>
</protein>
<dbReference type="PANTHER" id="PTHR45626">
    <property type="entry name" value="TRANSCRIPTION TERMINATION FACTOR 2-RELATED"/>
    <property type="match status" value="1"/>
</dbReference>
<dbReference type="Gene3D" id="3.40.50.300">
    <property type="entry name" value="P-loop containing nucleotide triphosphate hydrolases"/>
    <property type="match status" value="1"/>
</dbReference>
<dbReference type="GO" id="GO:0005524">
    <property type="term" value="F:ATP binding"/>
    <property type="evidence" value="ECO:0007669"/>
    <property type="project" value="UniProtKB-KW"/>
</dbReference>
<organism evidence="5">
    <name type="scientific">marine sediment metagenome</name>
    <dbReference type="NCBI Taxonomy" id="412755"/>
    <lineage>
        <taxon>unclassified sequences</taxon>
        <taxon>metagenomes</taxon>
        <taxon>ecological metagenomes</taxon>
    </lineage>
</organism>
<dbReference type="InterPro" id="IPR001650">
    <property type="entry name" value="Helicase_C-like"/>
</dbReference>
<evidence type="ECO:0000256" key="2">
    <source>
        <dbReference type="ARBA" id="ARBA00022801"/>
    </source>
</evidence>
<evidence type="ECO:0000256" key="1">
    <source>
        <dbReference type="ARBA" id="ARBA00022741"/>
    </source>
</evidence>
<reference evidence="5" key="1">
    <citation type="journal article" date="2014" name="Front. Microbiol.">
        <title>High frequency of phylogenetically diverse reductive dehalogenase-homologous genes in deep subseafloor sedimentary metagenomes.</title>
        <authorList>
            <person name="Kawai M."/>
            <person name="Futagami T."/>
            <person name="Toyoda A."/>
            <person name="Takaki Y."/>
            <person name="Nishi S."/>
            <person name="Hori S."/>
            <person name="Arai W."/>
            <person name="Tsubouchi T."/>
            <person name="Morono Y."/>
            <person name="Uchiyama I."/>
            <person name="Ito T."/>
            <person name="Fujiyama A."/>
            <person name="Inagaki F."/>
            <person name="Takami H."/>
        </authorList>
    </citation>
    <scope>NUCLEOTIDE SEQUENCE</scope>
    <source>
        <strain evidence="5">Expedition CK06-06</strain>
    </source>
</reference>
<evidence type="ECO:0000259" key="4">
    <source>
        <dbReference type="SMART" id="SM00490"/>
    </source>
</evidence>
<keyword evidence="2" id="KW-0378">Hydrolase</keyword>
<feature type="non-terminal residue" evidence="5">
    <location>
        <position position="1"/>
    </location>
</feature>
<dbReference type="Pfam" id="PF00271">
    <property type="entry name" value="Helicase_C"/>
    <property type="match status" value="1"/>
</dbReference>
<keyword evidence="3" id="KW-0067">ATP-binding</keyword>
<sequence length="92" mass="10417">AVYIRTKLDQNNINFCEIQGRTEARDKTIKEFKNGSVNVLFLNSNNNGAGINLQEATDIIMYHEMSTDVQTQIQGRANRIGRTCPLTVHHLI</sequence>
<dbReference type="PANTHER" id="PTHR45626:SF22">
    <property type="entry name" value="DNA REPAIR PROTEIN RAD5"/>
    <property type="match status" value="1"/>
</dbReference>
<dbReference type="AlphaFoldDB" id="X0ZZT6"/>
<keyword evidence="1" id="KW-0547">Nucleotide-binding</keyword>
<proteinExistence type="predicted"/>
<dbReference type="InterPro" id="IPR027417">
    <property type="entry name" value="P-loop_NTPase"/>
</dbReference>
<accession>X0ZZT6</accession>
<feature type="domain" description="Helicase C-terminal" evidence="4">
    <location>
        <begin position="2"/>
        <end position="81"/>
    </location>
</feature>
<gene>
    <name evidence="5" type="ORF">S01H4_32671</name>
</gene>
<dbReference type="SMART" id="SM00490">
    <property type="entry name" value="HELICc"/>
    <property type="match status" value="1"/>
</dbReference>
<evidence type="ECO:0000256" key="3">
    <source>
        <dbReference type="ARBA" id="ARBA00022840"/>
    </source>
</evidence>
<dbReference type="EMBL" id="BART01017108">
    <property type="protein sequence ID" value="GAG75069.1"/>
    <property type="molecule type" value="Genomic_DNA"/>
</dbReference>
<dbReference type="SUPFAM" id="SSF52540">
    <property type="entry name" value="P-loop containing nucleoside triphosphate hydrolases"/>
    <property type="match status" value="1"/>
</dbReference>
<dbReference type="GO" id="GO:0008094">
    <property type="term" value="F:ATP-dependent activity, acting on DNA"/>
    <property type="evidence" value="ECO:0007669"/>
    <property type="project" value="TreeGrafter"/>
</dbReference>
<name>X0ZZT6_9ZZZZ</name>
<dbReference type="GO" id="GO:0005634">
    <property type="term" value="C:nucleus"/>
    <property type="evidence" value="ECO:0007669"/>
    <property type="project" value="TreeGrafter"/>
</dbReference>
<dbReference type="GO" id="GO:0016787">
    <property type="term" value="F:hydrolase activity"/>
    <property type="evidence" value="ECO:0007669"/>
    <property type="project" value="UniProtKB-KW"/>
</dbReference>
<dbReference type="GO" id="GO:0006281">
    <property type="term" value="P:DNA repair"/>
    <property type="evidence" value="ECO:0007669"/>
    <property type="project" value="TreeGrafter"/>
</dbReference>
<evidence type="ECO:0000313" key="5">
    <source>
        <dbReference type="EMBL" id="GAG75069.1"/>
    </source>
</evidence>
<comment type="caution">
    <text evidence="5">The sequence shown here is derived from an EMBL/GenBank/DDBJ whole genome shotgun (WGS) entry which is preliminary data.</text>
</comment>